<feature type="transmembrane region" description="Helical" evidence="1">
    <location>
        <begin position="113"/>
        <end position="130"/>
    </location>
</feature>
<organism evidence="2 3">
    <name type="scientific">Alkaliphilus pronyensis</name>
    <dbReference type="NCBI Taxonomy" id="1482732"/>
    <lineage>
        <taxon>Bacteria</taxon>
        <taxon>Bacillati</taxon>
        <taxon>Bacillota</taxon>
        <taxon>Clostridia</taxon>
        <taxon>Peptostreptococcales</taxon>
        <taxon>Natronincolaceae</taxon>
        <taxon>Alkaliphilus</taxon>
    </lineage>
</organism>
<keyword evidence="1" id="KW-1133">Transmembrane helix</keyword>
<evidence type="ECO:0000313" key="2">
    <source>
        <dbReference type="EMBL" id="KAB3537734.1"/>
    </source>
</evidence>
<dbReference type="Proteomes" id="UP000432715">
    <property type="component" value="Unassembled WGS sequence"/>
</dbReference>
<sequence>MMNKHINQELLYGVYSKSFLIITIILITLFSVIIFMNYNAVIDKYHDYTWTLMSFEGNETAIEKALAGEFHVEKQGNITHVKNPLLYHKVMTERYMYTASPEYMHLQLLESSIVFNPIVFGLLGLIFATYDKKFKTIKIKTVRISKKNFSIIKQISLAISSLLIFISALAISYIIAVGVYYRLLNIVPLSNFVTDVSLVNISSIFTKLIFAYIIALLFVQIGYILGVIFKNRIVGIMALMLYVYILPAFGKYDLYNSIKLVSLRVFDFYGVVRISQITETTLFNAIIIIMTVFLITIITSTIITSKRSSFNP</sequence>
<feature type="transmembrane region" description="Helical" evidence="1">
    <location>
        <begin position="151"/>
        <end position="181"/>
    </location>
</feature>
<reference evidence="2 3" key="1">
    <citation type="submission" date="2019-10" db="EMBL/GenBank/DDBJ databases">
        <title>Alkaliphilus serpentinus sp. nov. and Alkaliphilus pronyensis sp. nov., two novel anaerobic alkaliphilic species isolated from the serpentinized-hosted hydrothermal field of the Prony Bay (New Caledonia).</title>
        <authorList>
            <person name="Postec A."/>
        </authorList>
    </citation>
    <scope>NUCLEOTIDE SEQUENCE [LARGE SCALE GENOMIC DNA]</scope>
    <source>
        <strain evidence="2 3">LacV</strain>
    </source>
</reference>
<dbReference type="AlphaFoldDB" id="A0A6I0FN18"/>
<dbReference type="EMBL" id="WBZC01000009">
    <property type="protein sequence ID" value="KAB3537734.1"/>
    <property type="molecule type" value="Genomic_DNA"/>
</dbReference>
<keyword evidence="1" id="KW-0472">Membrane</keyword>
<evidence type="ECO:0000313" key="3">
    <source>
        <dbReference type="Proteomes" id="UP000432715"/>
    </source>
</evidence>
<gene>
    <name evidence="2" type="ORF">F8154_02690</name>
</gene>
<feature type="transmembrane region" description="Helical" evidence="1">
    <location>
        <begin position="201"/>
        <end position="226"/>
    </location>
</feature>
<feature type="transmembrane region" description="Helical" evidence="1">
    <location>
        <begin position="12"/>
        <end position="36"/>
    </location>
</feature>
<feature type="transmembrane region" description="Helical" evidence="1">
    <location>
        <begin position="233"/>
        <end position="250"/>
    </location>
</feature>
<keyword evidence="3" id="KW-1185">Reference proteome</keyword>
<comment type="caution">
    <text evidence="2">The sequence shown here is derived from an EMBL/GenBank/DDBJ whole genome shotgun (WGS) entry which is preliminary data.</text>
</comment>
<name>A0A6I0FN18_9FIRM</name>
<keyword evidence="1" id="KW-0812">Transmembrane</keyword>
<accession>A0A6I0FN18</accession>
<dbReference type="RefSeq" id="WP_151860049.1">
    <property type="nucleotide sequence ID" value="NZ_WBZC01000009.1"/>
</dbReference>
<dbReference type="OrthoDB" id="2965674at2"/>
<protein>
    <submittedName>
        <fullName evidence="2">Uncharacterized protein</fullName>
    </submittedName>
</protein>
<proteinExistence type="predicted"/>
<evidence type="ECO:0000256" key="1">
    <source>
        <dbReference type="SAM" id="Phobius"/>
    </source>
</evidence>
<feature type="transmembrane region" description="Helical" evidence="1">
    <location>
        <begin position="282"/>
        <end position="303"/>
    </location>
</feature>